<dbReference type="PANTHER" id="PTHR35841:SF1">
    <property type="entry name" value="PHOSPHONATES-BINDING PERIPLASMIC PROTEIN"/>
    <property type="match status" value="1"/>
</dbReference>
<evidence type="ECO:0000313" key="1">
    <source>
        <dbReference type="EMBL" id="TXK60511.1"/>
    </source>
</evidence>
<comment type="caution">
    <text evidence="1">The sequence shown here is derived from an EMBL/GenBank/DDBJ whole genome shotgun (WGS) entry which is preliminary data.</text>
</comment>
<reference evidence="1 2" key="1">
    <citation type="submission" date="2019-08" db="EMBL/GenBank/DDBJ databases">
        <authorList>
            <person name="Karlyshev A.V."/>
        </authorList>
    </citation>
    <scope>NUCLEOTIDE SEQUENCE [LARGE SCALE GENOMIC DNA]</scope>
    <source>
        <strain evidence="1 2">Alg18-2.2</strain>
    </source>
</reference>
<dbReference type="Gene3D" id="3.40.190.10">
    <property type="entry name" value="Periplasmic binding protein-like II"/>
    <property type="match status" value="2"/>
</dbReference>
<accession>A0A5C8KLP5</accession>
<dbReference type="RefSeq" id="WP_147892304.1">
    <property type="nucleotide sequence ID" value="NZ_VRTS01000009.1"/>
</dbReference>
<proteinExistence type="predicted"/>
<sequence>MWSRFAGSASGLLLVMVLSTGLAVPAVSLAQERDVLVLGRISDDPRRHYDQLQPLLDYLVPRLHDVGIREGRILMARDVQQMQAHLRRGRVDWVTETPAMAVTLIDRANARVLLATERTGVASYRTIFLARRDSNVHDLGSLAGRAVAFQSPASTSAYTVPAMMLLEAGLQPEVMISPLDTPARDSVGYVFARTEFNIATWVEKGIVDAGAVSNLDWAEILVRAPALEDSLHIVAESGPVPRGLELVREGIDPQVERRLRELLLAAADDPEAGPALRAFFDTTRFIEVDAEIRQQLEALRAGIQRIRDEME</sequence>
<dbReference type="EMBL" id="VRTS01000009">
    <property type="protein sequence ID" value="TXK60511.1"/>
    <property type="molecule type" value="Genomic_DNA"/>
</dbReference>
<dbReference type="Pfam" id="PF12974">
    <property type="entry name" value="Phosphonate-bd"/>
    <property type="match status" value="1"/>
</dbReference>
<dbReference type="SUPFAM" id="SSF53850">
    <property type="entry name" value="Periplasmic binding protein-like II"/>
    <property type="match status" value="1"/>
</dbReference>
<evidence type="ECO:0000313" key="2">
    <source>
        <dbReference type="Proteomes" id="UP000321248"/>
    </source>
</evidence>
<keyword evidence="2" id="KW-1185">Reference proteome</keyword>
<dbReference type="PANTHER" id="PTHR35841">
    <property type="entry name" value="PHOSPHONATES-BINDING PERIPLASMIC PROTEIN"/>
    <property type="match status" value="1"/>
</dbReference>
<dbReference type="AlphaFoldDB" id="A0A5C8KLP5"/>
<protein>
    <submittedName>
        <fullName evidence="1">Phosphate/phosphite/phosphonate ABC transporter substrate-binding protein</fullName>
    </submittedName>
</protein>
<gene>
    <name evidence="1" type="ORF">FU658_12030</name>
</gene>
<dbReference type="OrthoDB" id="225238at2"/>
<name>A0A5C8KLP5_9GAMM</name>
<organism evidence="1 2">
    <name type="scientific">Alkalisalibacterium limincola</name>
    <dbReference type="NCBI Taxonomy" id="2699169"/>
    <lineage>
        <taxon>Bacteria</taxon>
        <taxon>Pseudomonadati</taxon>
        <taxon>Pseudomonadota</taxon>
        <taxon>Gammaproteobacteria</taxon>
        <taxon>Lysobacterales</taxon>
        <taxon>Lysobacteraceae</taxon>
        <taxon>Alkalisalibacterium</taxon>
    </lineage>
</organism>
<dbReference type="Proteomes" id="UP000321248">
    <property type="component" value="Unassembled WGS sequence"/>
</dbReference>